<evidence type="ECO:0000313" key="3">
    <source>
        <dbReference type="Proteomes" id="UP001445335"/>
    </source>
</evidence>
<dbReference type="InterPro" id="IPR016024">
    <property type="entry name" value="ARM-type_fold"/>
</dbReference>
<organism evidence="2 3">
    <name type="scientific">Elliptochloris bilobata</name>
    <dbReference type="NCBI Taxonomy" id="381761"/>
    <lineage>
        <taxon>Eukaryota</taxon>
        <taxon>Viridiplantae</taxon>
        <taxon>Chlorophyta</taxon>
        <taxon>core chlorophytes</taxon>
        <taxon>Trebouxiophyceae</taxon>
        <taxon>Trebouxiophyceae incertae sedis</taxon>
        <taxon>Elliptochloris clade</taxon>
        <taxon>Elliptochloris</taxon>
    </lineage>
</organism>
<accession>A0AAW1SIU7</accession>
<proteinExistence type="predicted"/>
<dbReference type="PANTHER" id="PTHR10648:SF1">
    <property type="entry name" value="SERINE_THREONINE-PROTEIN PHOSPHATASE 4 REGULATORY SUBUNIT 1"/>
    <property type="match status" value="1"/>
</dbReference>
<gene>
    <name evidence="2" type="ORF">WJX81_005665</name>
</gene>
<keyword evidence="3" id="KW-1185">Reference proteome</keyword>
<dbReference type="Gene3D" id="1.25.10.10">
    <property type="entry name" value="Leucine-rich Repeat Variant"/>
    <property type="match status" value="1"/>
</dbReference>
<evidence type="ECO:0000313" key="2">
    <source>
        <dbReference type="EMBL" id="KAK9845904.1"/>
    </source>
</evidence>
<evidence type="ECO:0000256" key="1">
    <source>
        <dbReference type="ARBA" id="ARBA00022737"/>
    </source>
</evidence>
<protein>
    <submittedName>
        <fullName evidence="2">Uncharacterized protein</fullName>
    </submittedName>
</protein>
<dbReference type="SUPFAM" id="SSF48371">
    <property type="entry name" value="ARM repeat"/>
    <property type="match status" value="1"/>
</dbReference>
<dbReference type="EMBL" id="JALJOU010000002">
    <property type="protein sequence ID" value="KAK9845904.1"/>
    <property type="molecule type" value="Genomic_DNA"/>
</dbReference>
<keyword evidence="1" id="KW-0677">Repeat</keyword>
<dbReference type="InterPro" id="IPR051023">
    <property type="entry name" value="PP2A_Regulatory_Subunit_A"/>
</dbReference>
<dbReference type="Proteomes" id="UP001445335">
    <property type="component" value="Unassembled WGS sequence"/>
</dbReference>
<comment type="caution">
    <text evidence="2">The sequence shown here is derived from an EMBL/GenBank/DDBJ whole genome shotgun (WGS) entry which is preliminary data.</text>
</comment>
<dbReference type="GO" id="GO:0005737">
    <property type="term" value="C:cytoplasm"/>
    <property type="evidence" value="ECO:0007669"/>
    <property type="project" value="TreeGrafter"/>
</dbReference>
<dbReference type="PANTHER" id="PTHR10648">
    <property type="entry name" value="SERINE/THREONINE-PROTEIN PHOSPHATASE PP2A 65 KDA REGULATORY SUBUNIT"/>
    <property type="match status" value="1"/>
</dbReference>
<dbReference type="InterPro" id="IPR011989">
    <property type="entry name" value="ARM-like"/>
</dbReference>
<dbReference type="GO" id="GO:0019888">
    <property type="term" value="F:protein phosphatase regulator activity"/>
    <property type="evidence" value="ECO:0007669"/>
    <property type="project" value="TreeGrafter"/>
</dbReference>
<name>A0AAW1SIU7_9CHLO</name>
<dbReference type="AlphaFoldDB" id="A0AAW1SIU7"/>
<sequence>MDEVEAYPAAAWNSPGEFEEPAAAQQLAPLACAWEADVAQGARADALMLLETAVALLSDEYDEVAAAAHAAVLRLAPLLAPAKVIPALLQPLDALLASPDADPEGRAALAGLLCALGPALGCGEAERELLPRAVALAANPAFPVRKAVAMGLPRLGAALPPSEARTAALLRACAALTTDSVWSVRAAAAASLPALAPLLPLRERRCALAAAARRLAGDASRWVVTAAAAALGPLLAELAPADVGDDLLEFLAAAPSCRENDSAAALATAAALPALAHLLGAARWEALRPALHAVADADAPAAASALAGGLAAIAGALGPEAAERELMPLLDRLLEIGGDEAAGSLAPNLAPLLAALPPRARVGSLQRLAELLAADGGGWRVRAALAGQLGMVASCLDTEGMLCALLPLALRLCRDRIAAVRTAAAAQGRWAGFDAAGHWVDRLGELAGERCHRLRLAFLGACASALLESSPSADTQCGRLLGRALVLAADPVPNVSGEAEQQGAC</sequence>
<reference evidence="2 3" key="1">
    <citation type="journal article" date="2024" name="Nat. Commun.">
        <title>Phylogenomics reveals the evolutionary origins of lichenization in chlorophyte algae.</title>
        <authorList>
            <person name="Puginier C."/>
            <person name="Libourel C."/>
            <person name="Otte J."/>
            <person name="Skaloud P."/>
            <person name="Haon M."/>
            <person name="Grisel S."/>
            <person name="Petersen M."/>
            <person name="Berrin J.G."/>
            <person name="Delaux P.M."/>
            <person name="Dal Grande F."/>
            <person name="Keller J."/>
        </authorList>
    </citation>
    <scope>NUCLEOTIDE SEQUENCE [LARGE SCALE GENOMIC DNA]</scope>
    <source>
        <strain evidence="2 3">SAG 245.80</strain>
    </source>
</reference>